<organism evidence="1 2">
    <name type="scientific">Oryza rufipogon</name>
    <name type="common">Brownbeard rice</name>
    <name type="synonym">Asian wild rice</name>
    <dbReference type="NCBI Taxonomy" id="4529"/>
    <lineage>
        <taxon>Eukaryota</taxon>
        <taxon>Viridiplantae</taxon>
        <taxon>Streptophyta</taxon>
        <taxon>Embryophyta</taxon>
        <taxon>Tracheophyta</taxon>
        <taxon>Spermatophyta</taxon>
        <taxon>Magnoliopsida</taxon>
        <taxon>Liliopsida</taxon>
        <taxon>Poales</taxon>
        <taxon>Poaceae</taxon>
        <taxon>BOP clade</taxon>
        <taxon>Oryzoideae</taxon>
        <taxon>Oryzeae</taxon>
        <taxon>Oryzinae</taxon>
        <taxon>Oryza</taxon>
    </lineage>
</organism>
<name>A0A0E0NBW9_ORYRU</name>
<evidence type="ECO:0000313" key="1">
    <source>
        <dbReference type="EnsemblPlants" id="ORUFI02G09210.1"/>
    </source>
</evidence>
<protein>
    <submittedName>
        <fullName evidence="1">Uncharacterized protein</fullName>
    </submittedName>
</protein>
<dbReference type="Gramene" id="ORUFI02G09210.1">
    <property type="protein sequence ID" value="ORUFI02G09210.1"/>
    <property type="gene ID" value="ORUFI02G09210"/>
</dbReference>
<evidence type="ECO:0000313" key="2">
    <source>
        <dbReference type="Proteomes" id="UP000008022"/>
    </source>
</evidence>
<dbReference type="EnsemblPlants" id="ORUFI02G09210.1">
    <property type="protein sequence ID" value="ORUFI02G09210.1"/>
    <property type="gene ID" value="ORUFI02G09210"/>
</dbReference>
<dbReference type="Proteomes" id="UP000008022">
    <property type="component" value="Unassembled WGS sequence"/>
</dbReference>
<keyword evidence="2" id="KW-1185">Reference proteome</keyword>
<reference evidence="2" key="1">
    <citation type="submission" date="2013-06" db="EMBL/GenBank/DDBJ databases">
        <authorList>
            <person name="Zhao Q."/>
        </authorList>
    </citation>
    <scope>NUCLEOTIDE SEQUENCE</scope>
    <source>
        <strain evidence="2">cv. W1943</strain>
    </source>
</reference>
<dbReference type="HOGENOM" id="CLU_2798176_0_0_1"/>
<sequence>MDSNSPPETVHQSCYDLQRATMTYIYGRSQQMETQLTSEANVIPNFSHVETILLKKFSKKLNARLKNQ</sequence>
<proteinExistence type="predicted"/>
<accession>A0A0E0NBW9</accession>
<dbReference type="AlphaFoldDB" id="A0A0E0NBW9"/>
<reference evidence="1" key="2">
    <citation type="submission" date="2015-06" db="UniProtKB">
        <authorList>
            <consortium name="EnsemblPlants"/>
        </authorList>
    </citation>
    <scope>IDENTIFICATION</scope>
</reference>